<dbReference type="Gene3D" id="3.40.50.720">
    <property type="entry name" value="NAD(P)-binding Rossmann-like Domain"/>
    <property type="match status" value="1"/>
</dbReference>
<dbReference type="SUPFAM" id="SSF51905">
    <property type="entry name" value="FAD/NAD(P)-binding domain"/>
    <property type="match status" value="1"/>
</dbReference>
<dbReference type="SMART" id="SM00822">
    <property type="entry name" value="PKS_KR"/>
    <property type="match status" value="1"/>
</dbReference>
<dbReference type="InterPro" id="IPR051209">
    <property type="entry name" value="FAD-bind_Monooxygenase_sf"/>
</dbReference>
<dbReference type="InterPro" id="IPR002347">
    <property type="entry name" value="SDR_fam"/>
</dbReference>
<dbReference type="PANTHER" id="PTHR42877">
    <property type="entry name" value="L-ORNITHINE N(5)-MONOOXYGENASE-RELATED"/>
    <property type="match status" value="1"/>
</dbReference>
<reference evidence="2 3" key="1">
    <citation type="journal article" date="2019" name="Emerg. Microbes Infect.">
        <title>Comprehensive subspecies identification of 175 nontuberculous mycobacteria species based on 7547 genomic profiles.</title>
        <authorList>
            <person name="Matsumoto Y."/>
            <person name="Kinjo T."/>
            <person name="Motooka D."/>
            <person name="Nabeya D."/>
            <person name="Jung N."/>
            <person name="Uechi K."/>
            <person name="Horii T."/>
            <person name="Iida T."/>
            <person name="Fujita J."/>
            <person name="Nakamura S."/>
        </authorList>
    </citation>
    <scope>NUCLEOTIDE SEQUENCE [LARGE SCALE GENOMIC DNA]</scope>
    <source>
        <strain evidence="2 3">JCM 12687</strain>
    </source>
</reference>
<sequence length="784" mass="85505">MSTSLGELTWAALAELDPSVHLRRLGRLAARRSADAELRAAVAGRRVLITGASAGIGREVALRVAQAGAEVLLVARRADLLDDLVDVIENAGGRGYAYPADLSDEGQVATLVRDVIVEHGGVDVVVNNAGRSIRRTISESADRLHDFERVMRLNYLGMVRLTVPLVERMRRTGGGHVVNISTTGTEFGAQPRFSAYLGSKGAMDSFTRSVAAETRADNVKWTTVHMPLVRTDMIAPTDSYRRAPAMTAAQGAEMVLDAIRRAPARVSHPVGVVGKVLDIFAPRALDVLRSRGFAPTTPDPLPSVAIVGAGISGIAMALALQDAGAANFTILEKADRIGGTWRENTYPGLTCDVPSHYYTYRELPNPDWSHLFSPAEEISAYLQRVVQERRLTPHIRFGAEVVDGEFKDSRWHLRTASGETHTADVLVCATGVLHHPKIPAIAGLDDFAGPCFHSARWDHDVPVAGARIGVIGTGSTGVQITAALAETAGFITLFQRTPHWVATVPNPAIPRVVKALLRHVPFTDAALYESIRHAFDEFAKATTENGWQRRAMAWLSRSSLATVGDRQLRAALTPDYQPGCKRLIFSPSFYRAVQRDNVHVATEKIDHVRPDGVQTSDGQVHQLDVLVLATGFDAHAYMRPMRLTGRDGITMDDAWANGPHAYLTTAVPGLPNMFLMLGPHSPVGNSSLVPVAETQARYVVSWLRRMRDRNLAEVEVSAEATDAFLREVDDALPDTLWATGCDSWYLGPDGKPVLWPWPMARFNRDLAEVRPADFYERTARIGAV</sequence>
<dbReference type="Gene3D" id="3.50.50.60">
    <property type="entry name" value="FAD/NAD(P)-binding domain"/>
    <property type="match status" value="2"/>
</dbReference>
<evidence type="ECO:0000259" key="1">
    <source>
        <dbReference type="SMART" id="SM00822"/>
    </source>
</evidence>
<accession>A0ABM7KTQ9</accession>
<dbReference type="CDD" id="cd05233">
    <property type="entry name" value="SDR_c"/>
    <property type="match status" value="1"/>
</dbReference>
<evidence type="ECO:0000313" key="2">
    <source>
        <dbReference type="EMBL" id="BBZ14420.1"/>
    </source>
</evidence>
<dbReference type="EMBL" id="AP022606">
    <property type="protein sequence ID" value="BBZ14420.1"/>
    <property type="molecule type" value="Genomic_DNA"/>
</dbReference>
<dbReference type="PRINTS" id="PR00081">
    <property type="entry name" value="GDHRDH"/>
</dbReference>
<dbReference type="InterPro" id="IPR036291">
    <property type="entry name" value="NAD(P)-bd_dom_sf"/>
</dbReference>
<dbReference type="InterPro" id="IPR057326">
    <property type="entry name" value="KR_dom"/>
</dbReference>
<name>A0ABM7KTQ9_9MYCO</name>
<dbReference type="PANTHER" id="PTHR42877:SF4">
    <property type="entry name" value="FAD_NAD(P)-BINDING DOMAIN-CONTAINING PROTEIN-RELATED"/>
    <property type="match status" value="1"/>
</dbReference>
<dbReference type="Proteomes" id="UP000467379">
    <property type="component" value="Chromosome"/>
</dbReference>
<evidence type="ECO:0000313" key="3">
    <source>
        <dbReference type="Proteomes" id="UP000467379"/>
    </source>
</evidence>
<dbReference type="Pfam" id="PF00106">
    <property type="entry name" value="adh_short"/>
    <property type="match status" value="1"/>
</dbReference>
<organism evidence="2 3">
    <name type="scientific">Mycobacterium branderi</name>
    <dbReference type="NCBI Taxonomy" id="43348"/>
    <lineage>
        <taxon>Bacteria</taxon>
        <taxon>Bacillati</taxon>
        <taxon>Actinomycetota</taxon>
        <taxon>Actinomycetes</taxon>
        <taxon>Mycobacteriales</taxon>
        <taxon>Mycobacteriaceae</taxon>
        <taxon>Mycobacterium</taxon>
    </lineage>
</organism>
<proteinExistence type="predicted"/>
<dbReference type="SUPFAM" id="SSF51735">
    <property type="entry name" value="NAD(P)-binding Rossmann-fold domains"/>
    <property type="match status" value="1"/>
</dbReference>
<dbReference type="InterPro" id="IPR036188">
    <property type="entry name" value="FAD/NAD-bd_sf"/>
</dbReference>
<gene>
    <name evidence="2" type="ORF">MBRA_46150</name>
</gene>
<keyword evidence="3" id="KW-1185">Reference proteome</keyword>
<feature type="domain" description="Ketoreductase" evidence="1">
    <location>
        <begin position="45"/>
        <end position="232"/>
    </location>
</feature>
<dbReference type="PRINTS" id="PR00080">
    <property type="entry name" value="SDRFAMILY"/>
</dbReference>
<protein>
    <recommendedName>
        <fullName evidence="1">Ketoreductase domain-containing protein</fullName>
    </recommendedName>
</protein>
<dbReference type="Pfam" id="PF13738">
    <property type="entry name" value="Pyr_redox_3"/>
    <property type="match status" value="1"/>
</dbReference>